<keyword evidence="8" id="KW-0969">Cilium</keyword>
<feature type="transmembrane region" description="Helical" evidence="7">
    <location>
        <begin position="43"/>
        <end position="63"/>
    </location>
</feature>
<dbReference type="AlphaFoldDB" id="A0A1V2H5P1"/>
<keyword evidence="4 7" id="KW-0812">Transmembrane</keyword>
<keyword evidence="5 7" id="KW-1133">Transmembrane helix</keyword>
<keyword evidence="3" id="KW-1003">Cell membrane</keyword>
<feature type="transmembrane region" description="Helical" evidence="7">
    <location>
        <begin position="193"/>
        <end position="211"/>
    </location>
</feature>
<evidence type="ECO:0000256" key="1">
    <source>
        <dbReference type="ARBA" id="ARBA00004651"/>
    </source>
</evidence>
<feature type="transmembrane region" description="Helical" evidence="7">
    <location>
        <begin position="127"/>
        <end position="148"/>
    </location>
</feature>
<name>A0A1V2H5P1_9PROT</name>
<comment type="subcellular location">
    <subcellularLocation>
        <location evidence="1">Cell membrane</location>
        <topology evidence="1">Multi-pass membrane protein</topology>
    </subcellularLocation>
</comment>
<keyword evidence="9" id="KW-1185">Reference proteome</keyword>
<evidence type="ECO:0000256" key="5">
    <source>
        <dbReference type="ARBA" id="ARBA00022989"/>
    </source>
</evidence>
<feature type="transmembrane region" description="Helical" evidence="7">
    <location>
        <begin position="95"/>
        <end position="115"/>
    </location>
</feature>
<dbReference type="PRINTS" id="PR00953">
    <property type="entry name" value="TYPE3IMRPROT"/>
</dbReference>
<keyword evidence="8" id="KW-0282">Flagellum</keyword>
<dbReference type="Proteomes" id="UP000188879">
    <property type="component" value="Unassembled WGS sequence"/>
</dbReference>
<evidence type="ECO:0000256" key="2">
    <source>
        <dbReference type="ARBA" id="ARBA00009772"/>
    </source>
</evidence>
<evidence type="ECO:0000313" key="9">
    <source>
        <dbReference type="Proteomes" id="UP000188879"/>
    </source>
</evidence>
<feature type="transmembrane region" description="Helical" evidence="7">
    <location>
        <begin position="217"/>
        <end position="240"/>
    </location>
</feature>
<feature type="transmembrane region" description="Helical" evidence="7">
    <location>
        <begin position="70"/>
        <end position="89"/>
    </location>
</feature>
<dbReference type="PANTHER" id="PTHR30065">
    <property type="entry name" value="FLAGELLAR BIOSYNTHETIC PROTEIN FLIR"/>
    <property type="match status" value="1"/>
</dbReference>
<dbReference type="InterPro" id="IPR002010">
    <property type="entry name" value="T3SS_IM_R"/>
</dbReference>
<dbReference type="EMBL" id="MLCO01000083">
    <property type="protein sequence ID" value="ONG54451.1"/>
    <property type="molecule type" value="Genomic_DNA"/>
</dbReference>
<accession>A0A1V2H5P1</accession>
<proteinExistence type="inferred from homology"/>
<keyword evidence="8" id="KW-0966">Cell projection</keyword>
<sequence length="258" mass="25996">MNAAEFLQALPHLAFQAVLVMCRVGACGMVLPGIGETEVSSSIRLGLALAVVALLLPGLEPVLPREPATVAATLQLVGTELAIGLWLGWLARLMVFALTIAGQTIGFFIGLASVLTPDPTVGSGGTAIGRFLGMAGTVLVLSTGLYAIPLRALAESYEVLPAGGPLALGGAAETVAAATAASFSLALRLSAPLLLLSLLLQMGSGLLARVAPQAQVYILAAPAQTLAGVALLAVILPALLAHWAEAVRAAFSLLPGLG</sequence>
<dbReference type="GO" id="GO:0005886">
    <property type="term" value="C:plasma membrane"/>
    <property type="evidence" value="ECO:0007669"/>
    <property type="project" value="UniProtKB-SubCell"/>
</dbReference>
<organism evidence="8 9">
    <name type="scientific">Teichococcus deserti</name>
    <dbReference type="NCBI Taxonomy" id="1817963"/>
    <lineage>
        <taxon>Bacteria</taxon>
        <taxon>Pseudomonadati</taxon>
        <taxon>Pseudomonadota</taxon>
        <taxon>Alphaproteobacteria</taxon>
        <taxon>Acetobacterales</taxon>
        <taxon>Roseomonadaceae</taxon>
        <taxon>Roseomonas</taxon>
    </lineage>
</organism>
<protein>
    <submittedName>
        <fullName evidence="8">Flagellar biosynthetic protein FliR</fullName>
    </submittedName>
</protein>
<evidence type="ECO:0000313" key="8">
    <source>
        <dbReference type="EMBL" id="ONG54451.1"/>
    </source>
</evidence>
<keyword evidence="6 7" id="KW-0472">Membrane</keyword>
<evidence type="ECO:0000256" key="6">
    <source>
        <dbReference type="ARBA" id="ARBA00023136"/>
    </source>
</evidence>
<dbReference type="OrthoDB" id="9779817at2"/>
<dbReference type="Pfam" id="PF01311">
    <property type="entry name" value="Bac_export_1"/>
    <property type="match status" value="1"/>
</dbReference>
<dbReference type="RefSeq" id="WP_076957250.1">
    <property type="nucleotide sequence ID" value="NZ_MLCO01000083.1"/>
</dbReference>
<dbReference type="GO" id="GO:0006605">
    <property type="term" value="P:protein targeting"/>
    <property type="evidence" value="ECO:0007669"/>
    <property type="project" value="InterPro"/>
</dbReference>
<reference evidence="8 9" key="1">
    <citation type="submission" date="2016-10" db="EMBL/GenBank/DDBJ databases">
        <title>Draft Genome sequence of Roseomonas sp. strain M3.</title>
        <authorList>
            <person name="Subhash Y."/>
            <person name="Lee S."/>
        </authorList>
    </citation>
    <scope>NUCLEOTIDE SEQUENCE [LARGE SCALE GENOMIC DNA]</scope>
    <source>
        <strain evidence="8 9">M3</strain>
    </source>
</reference>
<dbReference type="PANTHER" id="PTHR30065:SF8">
    <property type="entry name" value="FLAGELLAR BIOSYNTHETIC PROTEIN FLIR"/>
    <property type="match status" value="1"/>
</dbReference>
<comment type="caution">
    <text evidence="8">The sequence shown here is derived from an EMBL/GenBank/DDBJ whole genome shotgun (WGS) entry which is preliminary data.</text>
</comment>
<evidence type="ECO:0000256" key="4">
    <source>
        <dbReference type="ARBA" id="ARBA00022692"/>
    </source>
</evidence>
<comment type="similarity">
    <text evidence="2">Belongs to the FliR/MopE/SpaR family.</text>
</comment>
<evidence type="ECO:0000256" key="3">
    <source>
        <dbReference type="ARBA" id="ARBA00022475"/>
    </source>
</evidence>
<evidence type="ECO:0000256" key="7">
    <source>
        <dbReference type="SAM" id="Phobius"/>
    </source>
</evidence>
<feature type="transmembrane region" description="Helical" evidence="7">
    <location>
        <begin position="12"/>
        <end position="31"/>
    </location>
</feature>
<gene>
    <name evidence="8" type="ORF">BKE38_10200</name>
</gene>